<reference evidence="1 2" key="1">
    <citation type="submission" date="2018-01" db="EMBL/GenBank/DDBJ databases">
        <title>Draft genome sequence of Streptomyces sp. 13K301.</title>
        <authorList>
            <person name="Sahin N."/>
            <person name="Saygin H."/>
            <person name="Ay H."/>
        </authorList>
    </citation>
    <scope>NUCLEOTIDE SEQUENCE [LARGE SCALE GENOMIC DNA]</scope>
    <source>
        <strain evidence="1 2">13K301</strain>
    </source>
</reference>
<keyword evidence="2" id="KW-1185">Reference proteome</keyword>
<dbReference type="AlphaFoldDB" id="A0A2N8TBL9"/>
<evidence type="ECO:0000313" key="1">
    <source>
        <dbReference type="EMBL" id="PNG16415.1"/>
    </source>
</evidence>
<comment type="caution">
    <text evidence="1">The sequence shown here is derived from an EMBL/GenBank/DDBJ whole genome shotgun (WGS) entry which is preliminary data.</text>
</comment>
<protein>
    <submittedName>
        <fullName evidence="1">Uncharacterized protein</fullName>
    </submittedName>
</protein>
<proteinExistence type="predicted"/>
<accession>A0A2N8TBL9</accession>
<gene>
    <name evidence="1" type="ORF">C1J00_42060</name>
</gene>
<name>A0A2N8TBL9_9ACTN</name>
<dbReference type="Proteomes" id="UP000235943">
    <property type="component" value="Unassembled WGS sequence"/>
</dbReference>
<dbReference type="EMBL" id="POUC01000721">
    <property type="protein sequence ID" value="PNG16415.1"/>
    <property type="molecule type" value="Genomic_DNA"/>
</dbReference>
<evidence type="ECO:0000313" key="2">
    <source>
        <dbReference type="Proteomes" id="UP000235943"/>
    </source>
</evidence>
<organism evidence="1 2">
    <name type="scientific">Streptomyces cahuitamycinicus</name>
    <dbReference type="NCBI Taxonomy" id="2070367"/>
    <lineage>
        <taxon>Bacteria</taxon>
        <taxon>Bacillati</taxon>
        <taxon>Actinomycetota</taxon>
        <taxon>Actinomycetes</taxon>
        <taxon>Kitasatosporales</taxon>
        <taxon>Streptomycetaceae</taxon>
        <taxon>Streptomyces</taxon>
    </lineage>
</organism>
<feature type="non-terminal residue" evidence="1">
    <location>
        <position position="80"/>
    </location>
</feature>
<sequence>MPETVAVRCPACRREHHYTAPRYPCACGAPVAPRLDRDGSPTPVTHRVWQDDWVTVRCGSCGRRGEWPRPEVGCPCGVVL</sequence>